<keyword evidence="2" id="KW-1185">Reference proteome</keyword>
<reference evidence="1 2" key="1">
    <citation type="submission" date="2016-05" db="EMBL/GenBank/DDBJ databases">
        <title>Niabella ginsenosidivorans BS26 whole genome sequencing.</title>
        <authorList>
            <person name="Im W.T."/>
            <person name="Siddiqi M.Z."/>
        </authorList>
    </citation>
    <scope>NUCLEOTIDE SEQUENCE [LARGE SCALE GENOMIC DNA]</scope>
    <source>
        <strain evidence="1 2">BS26</strain>
    </source>
</reference>
<dbReference type="KEGG" id="nia:A8C56_18020"/>
<gene>
    <name evidence="1" type="ORF">A8C56_18020</name>
</gene>
<organism evidence="1 2">
    <name type="scientific">Niabella ginsenosidivorans</name>
    <dbReference type="NCBI Taxonomy" id="1176587"/>
    <lineage>
        <taxon>Bacteria</taxon>
        <taxon>Pseudomonadati</taxon>
        <taxon>Bacteroidota</taxon>
        <taxon>Chitinophagia</taxon>
        <taxon>Chitinophagales</taxon>
        <taxon>Chitinophagaceae</taxon>
        <taxon>Niabella</taxon>
    </lineage>
</organism>
<proteinExistence type="predicted"/>
<evidence type="ECO:0000313" key="2">
    <source>
        <dbReference type="Proteomes" id="UP000077667"/>
    </source>
</evidence>
<protein>
    <submittedName>
        <fullName evidence="1">Uncharacterized protein</fullName>
    </submittedName>
</protein>
<dbReference type="RefSeq" id="WP_067759157.1">
    <property type="nucleotide sequence ID" value="NZ_CP015772.1"/>
</dbReference>
<evidence type="ECO:0000313" key="1">
    <source>
        <dbReference type="EMBL" id="ANH82618.1"/>
    </source>
</evidence>
<dbReference type="EMBL" id="CP015772">
    <property type="protein sequence ID" value="ANH82618.1"/>
    <property type="molecule type" value="Genomic_DNA"/>
</dbReference>
<dbReference type="Proteomes" id="UP000077667">
    <property type="component" value="Chromosome"/>
</dbReference>
<accession>A0A1A9I4L5</accession>
<name>A0A1A9I4L5_9BACT</name>
<dbReference type="AlphaFoldDB" id="A0A1A9I4L5"/>
<sequence length="217" mass="24243">MNILPTIIKSTGSFLLLIFLSCTSRSSKSTIPGTVEKEAIIPRPDTTPVKEDTIYKMLGLASLEPGSPTETLRVHYTGYPWLGGEVIIIKMEPGDTSAKNYRYKATLQTKKDQYPHTVHDIKPLIPWKNVTDSIHAYAINTWEPQLLPEDKAVADGKIAIIQYTDGKGNLKTVAYQSPQLFNDPGSKKASAFLNFINRSVTPIFHTVIDEKRIIEQQ</sequence>